<feature type="domain" description="HTH tetR-type" evidence="3">
    <location>
        <begin position="12"/>
        <end position="72"/>
    </location>
</feature>
<evidence type="ECO:0000259" key="3">
    <source>
        <dbReference type="PROSITE" id="PS50977"/>
    </source>
</evidence>
<evidence type="ECO:0000256" key="1">
    <source>
        <dbReference type="ARBA" id="ARBA00023125"/>
    </source>
</evidence>
<reference evidence="5" key="1">
    <citation type="submission" date="2016-10" db="EMBL/GenBank/DDBJ databases">
        <authorList>
            <person name="Varghese N."/>
            <person name="Submissions S."/>
        </authorList>
    </citation>
    <scope>NUCLEOTIDE SEQUENCE [LARGE SCALE GENOMIC DNA]</scope>
    <source>
        <strain evidence="5">DSM 25329</strain>
    </source>
</reference>
<dbReference type="InterPro" id="IPR036271">
    <property type="entry name" value="Tet_transcr_reg_TetR-rel_C_sf"/>
</dbReference>
<keyword evidence="1 2" id="KW-0238">DNA-binding</keyword>
<evidence type="ECO:0000313" key="5">
    <source>
        <dbReference type="Proteomes" id="UP000198748"/>
    </source>
</evidence>
<keyword evidence="5" id="KW-1185">Reference proteome</keyword>
<dbReference type="InterPro" id="IPR050624">
    <property type="entry name" value="HTH-type_Tx_Regulator"/>
</dbReference>
<dbReference type="RefSeq" id="WP_090146601.1">
    <property type="nucleotide sequence ID" value="NZ_FNAN01000002.1"/>
</dbReference>
<dbReference type="Pfam" id="PF00440">
    <property type="entry name" value="TetR_N"/>
    <property type="match status" value="1"/>
</dbReference>
<proteinExistence type="predicted"/>
<dbReference type="EMBL" id="FNAN01000002">
    <property type="protein sequence ID" value="SDD77373.1"/>
    <property type="molecule type" value="Genomic_DNA"/>
</dbReference>
<dbReference type="PANTHER" id="PTHR43479">
    <property type="entry name" value="ACREF/ENVCD OPERON REPRESSOR-RELATED"/>
    <property type="match status" value="1"/>
</dbReference>
<dbReference type="Proteomes" id="UP000198748">
    <property type="component" value="Unassembled WGS sequence"/>
</dbReference>
<accession>A0A1G6XHT5</accession>
<feature type="DNA-binding region" description="H-T-H motif" evidence="2">
    <location>
        <begin position="35"/>
        <end position="54"/>
    </location>
</feature>
<dbReference type="SUPFAM" id="SSF48498">
    <property type="entry name" value="Tetracyclin repressor-like, C-terminal domain"/>
    <property type="match status" value="1"/>
</dbReference>
<dbReference type="PANTHER" id="PTHR43479:SF11">
    <property type="entry name" value="ACREF_ENVCD OPERON REPRESSOR-RELATED"/>
    <property type="match status" value="1"/>
</dbReference>
<organism evidence="4 5">
    <name type="scientific">Dyadobacter soli</name>
    <dbReference type="NCBI Taxonomy" id="659014"/>
    <lineage>
        <taxon>Bacteria</taxon>
        <taxon>Pseudomonadati</taxon>
        <taxon>Bacteroidota</taxon>
        <taxon>Cytophagia</taxon>
        <taxon>Cytophagales</taxon>
        <taxon>Spirosomataceae</taxon>
        <taxon>Dyadobacter</taxon>
    </lineage>
</organism>
<dbReference type="GO" id="GO:0003677">
    <property type="term" value="F:DNA binding"/>
    <property type="evidence" value="ECO:0007669"/>
    <property type="project" value="UniProtKB-UniRule"/>
</dbReference>
<dbReference type="InterPro" id="IPR009057">
    <property type="entry name" value="Homeodomain-like_sf"/>
</dbReference>
<protein>
    <submittedName>
        <fullName evidence="4">Transcriptional regulator, TetR family</fullName>
    </submittedName>
</protein>
<dbReference type="AlphaFoldDB" id="A0A1G6XHT5"/>
<dbReference type="OrthoDB" id="594604at2"/>
<dbReference type="SUPFAM" id="SSF46689">
    <property type="entry name" value="Homeodomain-like"/>
    <property type="match status" value="1"/>
</dbReference>
<sequence length="197" mass="23060">MGIVERRERLRIQVRSDIVKTAKDIAREDGWTAVSIRKIADVIEYSPPILYEYFESKDKLLEAIRMEGFDYLQTEFVKIKGHFSNPQKQLVEVAQTIWHFAVENPEVFQVMFNLEGAYCDSKKAYGNAMSIKDNPVWEMIAGLRPKSGDLVTKTYYEWWCLTFGFISITMTTQPRYAFPQAEPVYMEGIRRFIRSIM</sequence>
<dbReference type="Gene3D" id="1.10.357.10">
    <property type="entry name" value="Tetracycline Repressor, domain 2"/>
    <property type="match status" value="1"/>
</dbReference>
<dbReference type="PROSITE" id="PS50977">
    <property type="entry name" value="HTH_TETR_2"/>
    <property type="match status" value="1"/>
</dbReference>
<gene>
    <name evidence="4" type="ORF">SAMN04487996_102161</name>
</gene>
<evidence type="ECO:0000256" key="2">
    <source>
        <dbReference type="PROSITE-ProRule" id="PRU00335"/>
    </source>
</evidence>
<dbReference type="STRING" id="659014.SAMN04487996_102161"/>
<name>A0A1G6XHT5_9BACT</name>
<dbReference type="InterPro" id="IPR001647">
    <property type="entry name" value="HTH_TetR"/>
</dbReference>
<evidence type="ECO:0000313" key="4">
    <source>
        <dbReference type="EMBL" id="SDD77373.1"/>
    </source>
</evidence>